<reference evidence="1 2" key="1">
    <citation type="submission" date="2018-06" db="EMBL/GenBank/DDBJ databases">
        <authorList>
            <consortium name="Pathogen Informatics"/>
            <person name="Doyle S."/>
        </authorList>
    </citation>
    <scope>NUCLEOTIDE SEQUENCE [LARGE SCALE GENOMIC DNA]</scope>
    <source>
        <strain evidence="1 2">NCTC10283</strain>
    </source>
</reference>
<dbReference type="SUPFAM" id="SSF103196">
    <property type="entry name" value="Roadblock/LC7 domain"/>
    <property type="match status" value="1"/>
</dbReference>
<keyword evidence="2" id="KW-1185">Reference proteome</keyword>
<sequence>MDSNLSLQTNLYPRITPAGAFYAVANKNESASRTLLSNILQSSGSEILTTEKLLEWAETTDTAAALNLLYRLQRLEFLYGEDTPAQLPPASDTALAKLLPHLSDSKKALLIDQDGFYFANAGFNHEAAEEVAVLANEAIRLSERHALLIKNNLNIYQNAWGLCDPTGQSELTFFPIYINDAKFILVTGGAPQLHKEAFVALVRLLYQTNDPAGFGAAA</sequence>
<dbReference type="STRING" id="1120980.GCA_000745955_01171"/>
<dbReference type="OrthoDB" id="5295752at2"/>
<dbReference type="AlphaFoldDB" id="A0A376BM63"/>
<protein>
    <recommendedName>
        <fullName evidence="3">Roadblock/LC7 domain</fullName>
    </recommendedName>
</protein>
<dbReference type="RefSeq" id="WP_034292621.1">
    <property type="nucleotide sequence ID" value="NZ_CP091519.2"/>
</dbReference>
<evidence type="ECO:0000313" key="2">
    <source>
        <dbReference type="Proteomes" id="UP000254209"/>
    </source>
</evidence>
<gene>
    <name evidence="1" type="ORF">NCTC10283_00967</name>
</gene>
<accession>A0A376BM63</accession>
<dbReference type="EMBL" id="UFSO01000002">
    <property type="protein sequence ID" value="SSY70852.1"/>
    <property type="molecule type" value="Genomic_DNA"/>
</dbReference>
<evidence type="ECO:0008006" key="3">
    <source>
        <dbReference type="Google" id="ProtNLM"/>
    </source>
</evidence>
<organism evidence="1 2">
    <name type="scientific">Alysiella crassa</name>
    <dbReference type="NCBI Taxonomy" id="153491"/>
    <lineage>
        <taxon>Bacteria</taxon>
        <taxon>Pseudomonadati</taxon>
        <taxon>Pseudomonadota</taxon>
        <taxon>Betaproteobacteria</taxon>
        <taxon>Neisseriales</taxon>
        <taxon>Neisseriaceae</taxon>
        <taxon>Alysiella</taxon>
    </lineage>
</organism>
<proteinExistence type="predicted"/>
<evidence type="ECO:0000313" key="1">
    <source>
        <dbReference type="EMBL" id="SSY70852.1"/>
    </source>
</evidence>
<dbReference type="Proteomes" id="UP000254209">
    <property type="component" value="Unassembled WGS sequence"/>
</dbReference>
<name>A0A376BM63_9NEIS</name>